<sequence length="189" mass="20641">MNRKYVDPRLAAKTWRPKSGSMSPGLKRARAPFLVRNTLTGVLLGAFAVGVYTYSIRAVRQDDFADIDDETNAQREKERLAQLEKMRRESATVLTVGEEKDVMERAAKAVAREINGASLDTSVDETSSSRASQPQSSPVLTAVATQRSRRGVLVGLLDKTLPGALDPTKKTLVWGAPDVDNIGRVSSRN</sequence>
<evidence type="ECO:0000256" key="3">
    <source>
        <dbReference type="ARBA" id="ARBA00007035"/>
    </source>
</evidence>
<dbReference type="InterPro" id="IPR018628">
    <property type="entry name" value="Coa3_CC"/>
</dbReference>
<comment type="similarity">
    <text evidence="3 9">Belongs to the COA3 family.</text>
</comment>
<evidence type="ECO:0000256" key="9">
    <source>
        <dbReference type="RuleBase" id="RU367056"/>
    </source>
</evidence>
<keyword evidence="7 9" id="KW-0496">Mitochondrion</keyword>
<dbReference type="PANTHER" id="PTHR15642:SF3">
    <property type="entry name" value="CYTOCHROME C OXIDASE ASSEMBLY FACTOR 3 HOMOLOG, MITOCHONDRIAL"/>
    <property type="match status" value="1"/>
</dbReference>
<evidence type="ECO:0000256" key="2">
    <source>
        <dbReference type="ARBA" id="ARBA00004304"/>
    </source>
</evidence>
<dbReference type="GO" id="GO:0033617">
    <property type="term" value="P:mitochondrial respiratory chain complex IV assembly"/>
    <property type="evidence" value="ECO:0007669"/>
    <property type="project" value="UniProtKB-UniRule"/>
</dbReference>
<dbReference type="AlphaFoldDB" id="A0A1Q3E0R2"/>
<accession>A0A1Q3E0R2</accession>
<evidence type="ECO:0000256" key="5">
    <source>
        <dbReference type="ARBA" id="ARBA00022692"/>
    </source>
</evidence>
<comment type="function">
    <text evidence="1 9">Required for assembly of cytochrome c oxidase (complex IV).</text>
</comment>
<dbReference type="GO" id="GO:0005743">
    <property type="term" value="C:mitochondrial inner membrane"/>
    <property type="evidence" value="ECO:0007669"/>
    <property type="project" value="UniProtKB-UniRule"/>
</dbReference>
<feature type="compositionally biased region" description="Low complexity" evidence="10">
    <location>
        <begin position="128"/>
        <end position="138"/>
    </location>
</feature>
<evidence type="ECO:0000256" key="7">
    <source>
        <dbReference type="ARBA" id="ARBA00023128"/>
    </source>
</evidence>
<reference evidence="12 13" key="2">
    <citation type="submission" date="2017-02" db="EMBL/GenBank/DDBJ databases">
        <title>A genome survey and senescence transcriptome analysis in Lentinula edodes.</title>
        <authorList>
            <person name="Sakamoto Y."/>
            <person name="Nakade K."/>
            <person name="Sato S."/>
            <person name="Yoshida Y."/>
            <person name="Miyazaki K."/>
            <person name="Natsume S."/>
            <person name="Konno N."/>
        </authorList>
    </citation>
    <scope>NUCLEOTIDE SEQUENCE [LARGE SCALE GENOMIC DNA]</scope>
    <source>
        <strain evidence="12 13">NBRC 111202</strain>
    </source>
</reference>
<name>A0A1Q3E0R2_LENED</name>
<protein>
    <recommendedName>
        <fullName evidence="9">Cytochrome c oxidase assembly factor 3</fullName>
    </recommendedName>
</protein>
<comment type="subunit">
    <text evidence="4 9">Component of 250-400 kDa complexes called cytochrome oxidase assembly intermediates or COA complexes.</text>
</comment>
<organism evidence="12 13">
    <name type="scientific">Lentinula edodes</name>
    <name type="common">Shiitake mushroom</name>
    <name type="synonym">Lentinus edodes</name>
    <dbReference type="NCBI Taxonomy" id="5353"/>
    <lineage>
        <taxon>Eukaryota</taxon>
        <taxon>Fungi</taxon>
        <taxon>Dikarya</taxon>
        <taxon>Basidiomycota</taxon>
        <taxon>Agaricomycotina</taxon>
        <taxon>Agaricomycetes</taxon>
        <taxon>Agaricomycetidae</taxon>
        <taxon>Agaricales</taxon>
        <taxon>Marasmiineae</taxon>
        <taxon>Omphalotaceae</taxon>
        <taxon>Lentinula</taxon>
    </lineage>
</organism>
<evidence type="ECO:0000259" key="11">
    <source>
        <dbReference type="Pfam" id="PF09813"/>
    </source>
</evidence>
<keyword evidence="6 9" id="KW-1133">Transmembrane helix</keyword>
<keyword evidence="8 9" id="KW-0472">Membrane</keyword>
<proteinExistence type="inferred from homology"/>
<dbReference type="InterPro" id="IPR041752">
    <property type="entry name" value="Coa3"/>
</dbReference>
<evidence type="ECO:0000256" key="8">
    <source>
        <dbReference type="ARBA" id="ARBA00023136"/>
    </source>
</evidence>
<dbReference type="PANTHER" id="PTHR15642">
    <property type="entry name" value="CYTOCHROME C OXIDASE ASSEMBLY FACTOR 3, MITOCHONDRIAL"/>
    <property type="match status" value="1"/>
</dbReference>
<evidence type="ECO:0000256" key="4">
    <source>
        <dbReference type="ARBA" id="ARBA00011351"/>
    </source>
</evidence>
<keyword evidence="5 9" id="KW-0812">Transmembrane</keyword>
<comment type="subcellular location">
    <subcellularLocation>
        <location evidence="2">Mitochondrion membrane</location>
        <topology evidence="2">Single-pass membrane protein</topology>
    </subcellularLocation>
</comment>
<feature type="transmembrane region" description="Helical" evidence="9">
    <location>
        <begin position="33"/>
        <end position="54"/>
    </location>
</feature>
<dbReference type="Proteomes" id="UP000188533">
    <property type="component" value="Unassembled WGS sequence"/>
</dbReference>
<dbReference type="Pfam" id="PF09813">
    <property type="entry name" value="Coa3_cc"/>
    <property type="match status" value="1"/>
</dbReference>
<evidence type="ECO:0000256" key="1">
    <source>
        <dbReference type="ARBA" id="ARBA00003064"/>
    </source>
</evidence>
<keyword evidence="13" id="KW-1185">Reference proteome</keyword>
<feature type="domain" description="Cytochrome c oxidase assembly factor 3 mitochondrial coiled-coil" evidence="11">
    <location>
        <begin position="25"/>
        <end position="70"/>
    </location>
</feature>
<dbReference type="EMBL" id="BDGU01000042">
    <property type="protein sequence ID" value="GAW00842.1"/>
    <property type="molecule type" value="Genomic_DNA"/>
</dbReference>
<evidence type="ECO:0000313" key="12">
    <source>
        <dbReference type="EMBL" id="GAW00842.1"/>
    </source>
</evidence>
<gene>
    <name evidence="12" type="ORF">LENED_002396</name>
</gene>
<evidence type="ECO:0000256" key="6">
    <source>
        <dbReference type="ARBA" id="ARBA00022989"/>
    </source>
</evidence>
<comment type="caution">
    <text evidence="12">The sequence shown here is derived from an EMBL/GenBank/DDBJ whole genome shotgun (WGS) entry which is preliminary data.</text>
</comment>
<dbReference type="STRING" id="5353.A0A1Q3E0R2"/>
<feature type="region of interest" description="Disordered" evidence="10">
    <location>
        <begin position="118"/>
        <end position="143"/>
    </location>
</feature>
<reference evidence="12 13" key="1">
    <citation type="submission" date="2016-08" db="EMBL/GenBank/DDBJ databases">
        <authorList>
            <consortium name="Lentinula edodes genome sequencing consortium"/>
            <person name="Sakamoto Y."/>
            <person name="Nakade K."/>
            <person name="Sato S."/>
            <person name="Yoshida Y."/>
            <person name="Miyazaki K."/>
            <person name="Natsume S."/>
            <person name="Konno N."/>
        </authorList>
    </citation>
    <scope>NUCLEOTIDE SEQUENCE [LARGE SCALE GENOMIC DNA]</scope>
    <source>
        <strain evidence="12 13">NBRC 111202</strain>
    </source>
</reference>
<evidence type="ECO:0000256" key="10">
    <source>
        <dbReference type="SAM" id="MobiDB-lite"/>
    </source>
</evidence>
<evidence type="ECO:0000313" key="13">
    <source>
        <dbReference type="Proteomes" id="UP000188533"/>
    </source>
</evidence>
<keyword evidence="9" id="KW-0999">Mitochondrion inner membrane</keyword>